<keyword evidence="3 5" id="KW-0732">Signal</keyword>
<dbReference type="AlphaFoldDB" id="A0A7W4V1S1"/>
<dbReference type="Proteomes" id="UP000529310">
    <property type="component" value="Unassembled WGS sequence"/>
</dbReference>
<protein>
    <submittedName>
        <fullName evidence="6">Molybdate transport system substrate-binding protein</fullName>
    </submittedName>
</protein>
<feature type="binding site" evidence="4">
    <location>
        <position position="54"/>
    </location>
    <ligand>
        <name>molybdate</name>
        <dbReference type="ChEBI" id="CHEBI:36264"/>
    </ligand>
</feature>
<evidence type="ECO:0000256" key="5">
    <source>
        <dbReference type="SAM" id="SignalP"/>
    </source>
</evidence>
<dbReference type="InterPro" id="IPR050682">
    <property type="entry name" value="ModA/WtpA"/>
</dbReference>
<evidence type="ECO:0000256" key="4">
    <source>
        <dbReference type="PIRSR" id="PIRSR004846-1"/>
    </source>
</evidence>
<comment type="caution">
    <text evidence="6">The sequence shown here is derived from an EMBL/GenBank/DDBJ whole genome shotgun (WGS) entry which is preliminary data.</text>
</comment>
<evidence type="ECO:0000256" key="3">
    <source>
        <dbReference type="ARBA" id="ARBA00022729"/>
    </source>
</evidence>
<feature type="binding site" evidence="4">
    <location>
        <position position="203"/>
    </location>
    <ligand>
        <name>molybdate</name>
        <dbReference type="ChEBI" id="CHEBI:36264"/>
    </ligand>
</feature>
<accession>A0A7W4V1S1</accession>
<dbReference type="InterPro" id="IPR005950">
    <property type="entry name" value="ModA"/>
</dbReference>
<dbReference type="Gene3D" id="3.40.190.10">
    <property type="entry name" value="Periplasmic binding protein-like II"/>
    <property type="match status" value="2"/>
</dbReference>
<dbReference type="GO" id="GO:0015689">
    <property type="term" value="P:molybdate ion transport"/>
    <property type="evidence" value="ECO:0007669"/>
    <property type="project" value="InterPro"/>
</dbReference>
<dbReference type="PIRSF" id="PIRSF004846">
    <property type="entry name" value="ModA"/>
    <property type="match status" value="1"/>
</dbReference>
<feature type="binding site" evidence="4">
    <location>
        <position position="83"/>
    </location>
    <ligand>
        <name>molybdate</name>
        <dbReference type="ChEBI" id="CHEBI:36264"/>
    </ligand>
</feature>
<dbReference type="SUPFAM" id="SSF53850">
    <property type="entry name" value="Periplasmic binding protein-like II"/>
    <property type="match status" value="1"/>
</dbReference>
<proteinExistence type="inferred from homology"/>
<dbReference type="EMBL" id="JACHWQ010000001">
    <property type="protein sequence ID" value="MBB2975246.1"/>
    <property type="molecule type" value="Genomic_DNA"/>
</dbReference>
<gene>
    <name evidence="6" type="ORF">FHX49_000787</name>
</gene>
<feature type="signal peptide" evidence="5">
    <location>
        <begin position="1"/>
        <end position="23"/>
    </location>
</feature>
<dbReference type="NCBIfam" id="TIGR01256">
    <property type="entry name" value="modA"/>
    <property type="match status" value="1"/>
</dbReference>
<evidence type="ECO:0000256" key="1">
    <source>
        <dbReference type="ARBA" id="ARBA00009175"/>
    </source>
</evidence>
<keyword evidence="2 4" id="KW-0479">Metal-binding</keyword>
<feature type="non-terminal residue" evidence="6">
    <location>
        <position position="1"/>
    </location>
</feature>
<organism evidence="6 7">
    <name type="scientific">Microbacterium endophyticum</name>
    <dbReference type="NCBI Taxonomy" id="1526412"/>
    <lineage>
        <taxon>Bacteria</taxon>
        <taxon>Bacillati</taxon>
        <taxon>Actinomycetota</taxon>
        <taxon>Actinomycetes</taxon>
        <taxon>Micrococcales</taxon>
        <taxon>Microbacteriaceae</taxon>
        <taxon>Microbacterium</taxon>
    </lineage>
</organism>
<feature type="binding site" evidence="4">
    <location>
        <position position="185"/>
    </location>
    <ligand>
        <name>molybdate</name>
        <dbReference type="ChEBI" id="CHEBI:36264"/>
    </ligand>
</feature>
<dbReference type="PANTHER" id="PTHR30632">
    <property type="entry name" value="MOLYBDATE-BINDING PERIPLASMIC PROTEIN"/>
    <property type="match status" value="1"/>
</dbReference>
<keyword evidence="7" id="KW-1185">Reference proteome</keyword>
<dbReference type="PANTHER" id="PTHR30632:SF0">
    <property type="entry name" value="SULFATE-BINDING PROTEIN"/>
    <property type="match status" value="1"/>
</dbReference>
<sequence length="266" mass="26476">SEMRTTRALAALAGVTVTIVALAGCTSATTNATSSSAATDDELSGTLTIAAAASLGAAFDQIVVAFERQHPGVTISPITYDGSSTLATQIIEGAPIDVFASANEENMQKVVDAGLVTDPVDFATNTLVIVVPESNPAGIETLADLADPAVSVVLCAAEVPCGAASQTLLANAGLDVTPASSEQNVTAVLTKVEAGEADAGLVYTTDAVGLSNVLTITPDGAEDVVNTYPIAALSDSSNPDAAAAFVAFIASDEGQKIMADAGFGSP</sequence>
<dbReference type="GO" id="GO:0030973">
    <property type="term" value="F:molybdate ion binding"/>
    <property type="evidence" value="ECO:0007669"/>
    <property type="project" value="TreeGrafter"/>
</dbReference>
<evidence type="ECO:0000256" key="2">
    <source>
        <dbReference type="ARBA" id="ARBA00022723"/>
    </source>
</evidence>
<dbReference type="GO" id="GO:0046872">
    <property type="term" value="F:metal ion binding"/>
    <property type="evidence" value="ECO:0007669"/>
    <property type="project" value="UniProtKB-KW"/>
</dbReference>
<reference evidence="6 7" key="1">
    <citation type="submission" date="2020-08" db="EMBL/GenBank/DDBJ databases">
        <title>Sequencing the genomes of 1000 actinobacteria strains.</title>
        <authorList>
            <person name="Klenk H.-P."/>
        </authorList>
    </citation>
    <scope>NUCLEOTIDE SEQUENCE [LARGE SCALE GENOMIC DNA]</scope>
    <source>
        <strain evidence="6 7">DSM 27099</strain>
    </source>
</reference>
<comment type="similarity">
    <text evidence="1">Belongs to the bacterial solute-binding protein ModA family.</text>
</comment>
<name>A0A7W4V1S1_9MICO</name>
<evidence type="ECO:0000313" key="6">
    <source>
        <dbReference type="EMBL" id="MBB2975246.1"/>
    </source>
</evidence>
<evidence type="ECO:0000313" key="7">
    <source>
        <dbReference type="Proteomes" id="UP000529310"/>
    </source>
</evidence>
<feature type="chain" id="PRO_5038600037" evidence="5">
    <location>
        <begin position="24"/>
        <end position="266"/>
    </location>
</feature>
<keyword evidence="4" id="KW-0500">Molybdenum</keyword>
<dbReference type="Pfam" id="PF13531">
    <property type="entry name" value="SBP_bac_11"/>
    <property type="match status" value="1"/>
</dbReference>